<dbReference type="AlphaFoldDB" id="K9YU18"/>
<evidence type="ECO:0000313" key="5">
    <source>
        <dbReference type="Proteomes" id="UP000010482"/>
    </source>
</evidence>
<dbReference type="HOGENOM" id="CLU_033948_0_0_3"/>
<evidence type="ECO:0000259" key="2">
    <source>
        <dbReference type="Pfam" id="PF02374"/>
    </source>
</evidence>
<dbReference type="Proteomes" id="UP000010482">
    <property type="component" value="Chromosome"/>
</dbReference>
<gene>
    <name evidence="4" type="ORF">Dacsa_1725</name>
</gene>
<dbReference type="Pfam" id="PF17886">
    <property type="entry name" value="ArsA_HSP20"/>
    <property type="match status" value="1"/>
</dbReference>
<name>K9YU18_DACS8</name>
<dbReference type="PANTHER" id="PTHR43868">
    <property type="entry name" value="OS02G0711200 PROTEIN"/>
    <property type="match status" value="1"/>
</dbReference>
<dbReference type="RefSeq" id="WP_015229386.1">
    <property type="nucleotide sequence ID" value="NC_019780.1"/>
</dbReference>
<dbReference type="eggNOG" id="COG0071">
    <property type="taxonomic scope" value="Bacteria"/>
</dbReference>
<dbReference type="STRING" id="13035.Dacsa_1725"/>
<dbReference type="SUPFAM" id="SSF52540">
    <property type="entry name" value="P-loop containing nucleoside triphosphate hydrolases"/>
    <property type="match status" value="1"/>
</dbReference>
<dbReference type="KEGG" id="dsl:Dacsa_1725"/>
<evidence type="ECO:0000256" key="1">
    <source>
        <dbReference type="ARBA" id="ARBA00011040"/>
    </source>
</evidence>
<feature type="domain" description="ArsA/GET3 Anion-transporting ATPase-like" evidence="2">
    <location>
        <begin position="2"/>
        <end position="171"/>
    </location>
</feature>
<keyword evidence="5" id="KW-1185">Reference proteome</keyword>
<dbReference type="CDD" id="cd02035">
    <property type="entry name" value="ArsA"/>
    <property type="match status" value="1"/>
</dbReference>
<comment type="similarity">
    <text evidence="1">Belongs to the arsA ATPase family.</text>
</comment>
<dbReference type="PATRIC" id="fig|13035.3.peg.1951"/>
<dbReference type="OrthoDB" id="9780677at2"/>
<protein>
    <submittedName>
        <fullName evidence="4">Oxyanion-translocating ATPase</fullName>
    </submittedName>
</protein>
<dbReference type="EMBL" id="CP003944">
    <property type="protein sequence ID" value="AFZ50389.1"/>
    <property type="molecule type" value="Genomic_DNA"/>
</dbReference>
<feature type="domain" description="ArsA HSP20-like" evidence="3">
    <location>
        <begin position="305"/>
        <end position="366"/>
    </location>
</feature>
<evidence type="ECO:0000259" key="3">
    <source>
        <dbReference type="Pfam" id="PF17886"/>
    </source>
</evidence>
<accession>K9YU18</accession>
<proteinExistence type="inferred from homology"/>
<dbReference type="eggNOG" id="COG0003">
    <property type="taxonomic scope" value="Bacteria"/>
</dbReference>
<dbReference type="InterPro" id="IPR053262">
    <property type="entry name" value="ArsA_ATPase-like"/>
</dbReference>
<dbReference type="InterPro" id="IPR008978">
    <property type="entry name" value="HSP20-like_chaperone"/>
</dbReference>
<dbReference type="InterPro" id="IPR027417">
    <property type="entry name" value="P-loop_NTPase"/>
</dbReference>
<evidence type="ECO:0000313" key="4">
    <source>
        <dbReference type="EMBL" id="AFZ50389.1"/>
    </source>
</evidence>
<sequence>MILTFLGKGGSGRSAIAIAAAYQLANDGKRVLLATQDPTTELLLETPLTSEPTSVSSQLWAVSLQATVLLEKSWEEVKKLEKQYLRSPLLENVYGQELAVLPGMEQALALNSLREYYESGDYDVIIFDGSGDLTTLRMFAIPEHLSWYVRRFRDLFLNSDLGKTVSSFIQPISSAILNVTWTAEDLTDNPNAKEGTQMLERGKIALSEGKVAGYLVTADDPYALKTAKFLWGSAQQSGLTIAGVLLNQETTVRDLLQSEFSPLPVTPLPSIQPGEWETLGNALPDLVGSVANAPSSVEIDRTARTVKIFLPGFSKKQIKLTQPQNQQEITIDAGDQRRNIQLPPPLKGQAVKGAKFLEDGHLLVSF</sequence>
<dbReference type="InterPro" id="IPR040612">
    <property type="entry name" value="ArsA_HSP20-like"/>
</dbReference>
<dbReference type="Gene3D" id="2.60.40.790">
    <property type="match status" value="1"/>
</dbReference>
<dbReference type="Gene3D" id="3.40.50.300">
    <property type="entry name" value="P-loop containing nucleotide triphosphate hydrolases"/>
    <property type="match status" value="1"/>
</dbReference>
<dbReference type="Pfam" id="PF02374">
    <property type="entry name" value="ArsA_ATPase"/>
    <property type="match status" value="1"/>
</dbReference>
<dbReference type="InterPro" id="IPR025723">
    <property type="entry name" value="ArsA/GET3_ATPase-like"/>
</dbReference>
<organism evidence="4 5">
    <name type="scientific">Dactylococcopsis salina (strain PCC 8305)</name>
    <name type="common">Myxobactron salinum</name>
    <dbReference type="NCBI Taxonomy" id="13035"/>
    <lineage>
        <taxon>Bacteria</taxon>
        <taxon>Bacillati</taxon>
        <taxon>Cyanobacteriota</taxon>
        <taxon>Cyanophyceae</taxon>
        <taxon>Nodosilineales</taxon>
        <taxon>Cymatolegaceae</taxon>
        <taxon>Dactylococcopsis</taxon>
    </lineage>
</organism>
<dbReference type="CDD" id="cd00298">
    <property type="entry name" value="ACD_sHsps_p23-like"/>
    <property type="match status" value="1"/>
</dbReference>
<dbReference type="PANTHER" id="PTHR43868:SF1">
    <property type="entry name" value="P-LOOP CONTAINING NUCLEOSIDE TRIPHOSPHATE HYDROLASES SUPERFAMILY PROTEIN"/>
    <property type="match status" value="1"/>
</dbReference>
<reference evidence="4" key="1">
    <citation type="submission" date="2012-04" db="EMBL/GenBank/DDBJ databases">
        <title>Finished genome of Dactylococcopsis salina PCC 8305.</title>
        <authorList>
            <consortium name="US DOE Joint Genome Institute"/>
            <person name="Gugger M."/>
            <person name="Coursin T."/>
            <person name="Rippka R."/>
            <person name="Tandeau De Marsac N."/>
            <person name="Huntemann M."/>
            <person name="Wei C.-L."/>
            <person name="Han J."/>
            <person name="Detter J.C."/>
            <person name="Han C."/>
            <person name="Tapia R."/>
            <person name="Daligault H."/>
            <person name="Chen A."/>
            <person name="Krypides N."/>
            <person name="Mavromatis K."/>
            <person name="Markowitz V."/>
            <person name="Szeto E."/>
            <person name="Ivanova N."/>
            <person name="Ovchinnikova G."/>
            <person name="Pagani I."/>
            <person name="Pati A."/>
            <person name="Goodwin L."/>
            <person name="Peters L."/>
            <person name="Pitluck S."/>
            <person name="Woyke T."/>
            <person name="Kerfeld C."/>
        </authorList>
    </citation>
    <scope>NUCLEOTIDE SEQUENCE [LARGE SCALE GENOMIC DNA]</scope>
    <source>
        <strain evidence="4">PCC 8305</strain>
    </source>
</reference>